<dbReference type="Gene3D" id="1.10.10.10">
    <property type="entry name" value="Winged helix-like DNA-binding domain superfamily/Winged helix DNA-binding domain"/>
    <property type="match status" value="2"/>
</dbReference>
<evidence type="ECO:0000259" key="5">
    <source>
        <dbReference type="PROSITE" id="PS51078"/>
    </source>
</evidence>
<evidence type="ECO:0000313" key="7">
    <source>
        <dbReference type="Proteomes" id="UP000198507"/>
    </source>
</evidence>
<keyword evidence="1" id="KW-0805">Transcription regulation</keyword>
<evidence type="ECO:0000256" key="1">
    <source>
        <dbReference type="ARBA" id="ARBA00023015"/>
    </source>
</evidence>
<keyword evidence="3" id="KW-0804">Transcription</keyword>
<dbReference type="InterPro" id="IPR036388">
    <property type="entry name" value="WH-like_DNA-bd_sf"/>
</dbReference>
<accession>A0A1I0D8K6</accession>
<dbReference type="GO" id="GO:0045892">
    <property type="term" value="P:negative regulation of DNA-templated transcription"/>
    <property type="evidence" value="ECO:0007669"/>
    <property type="project" value="TreeGrafter"/>
</dbReference>
<dbReference type="SUPFAM" id="SSF55781">
    <property type="entry name" value="GAF domain-like"/>
    <property type="match status" value="2"/>
</dbReference>
<name>A0A1I0D8K6_9ACTN</name>
<dbReference type="Proteomes" id="UP000198507">
    <property type="component" value="Unassembled WGS sequence"/>
</dbReference>
<dbReference type="EMBL" id="FOIE01000003">
    <property type="protein sequence ID" value="SET28218.1"/>
    <property type="molecule type" value="Genomic_DNA"/>
</dbReference>
<dbReference type="InterPro" id="IPR014757">
    <property type="entry name" value="Tscrpt_reg_IclR_C"/>
</dbReference>
<sequence length="554" mass="58585">MSRLDGERTPSRPSLVITRAPRLVRVRRLAALPERSREDDDRVSAQEHAEGSVAGNDRIVAVLDAFVTRPIGDGWGVRELADSVAASRSTVNRILQGLVDRGLARVDANATYSVGPRLRVLAKVLHDRHPLLRGALPVMDELSRTADATVMLAVHGPRPDAAFIALLRQQPGPIRYHLEPGMELPLHAGAAGRAILSEVGVDVLRTALTRYSEDTVVDPAQLDPDLRAAREAGYVISVGQHIPLAAGVAAPLRFGPDLVAAVSATRLRHSTTDADLERLGPIARKAADDIADAARPATWTERPARPSGADSTALGRVQRLLEILVAEPSGAPTGIELARRLGANEATAARLRATALASGLAVPTAGRRMAAGPLLLRWAARIGPDWNIADLAGDALQALAHASGETVGLAVFDPETVTATLVAEAGGARPVEYSLGVGSPIPLHAGAAGKAILAHCPSEVVRGQVLQPLTPRSPTSLEQLERDLRQIRETGWAQAEGERIPDAFGLAAPFFADEAVAGSLTFTIPRFRADEVDMPQLATMLTQAARQITALLSV</sequence>
<keyword evidence="7" id="KW-1185">Reference proteome</keyword>
<dbReference type="GO" id="GO:0003677">
    <property type="term" value="F:DNA binding"/>
    <property type="evidence" value="ECO:0007669"/>
    <property type="project" value="UniProtKB-KW"/>
</dbReference>
<evidence type="ECO:0000256" key="2">
    <source>
        <dbReference type="ARBA" id="ARBA00023125"/>
    </source>
</evidence>
<dbReference type="GO" id="GO:0003700">
    <property type="term" value="F:DNA-binding transcription factor activity"/>
    <property type="evidence" value="ECO:0007669"/>
    <property type="project" value="TreeGrafter"/>
</dbReference>
<evidence type="ECO:0000256" key="3">
    <source>
        <dbReference type="ARBA" id="ARBA00023163"/>
    </source>
</evidence>
<gene>
    <name evidence="6" type="ORF">SAMN04488546_1972</name>
</gene>
<proteinExistence type="predicted"/>
<protein>
    <submittedName>
        <fullName evidence="6">DNA-binding transcriptional regulator, IclR family</fullName>
    </submittedName>
</protein>
<dbReference type="PANTHER" id="PTHR30136">
    <property type="entry name" value="HELIX-TURN-HELIX TRANSCRIPTIONAL REGULATOR, ICLR FAMILY"/>
    <property type="match status" value="1"/>
</dbReference>
<keyword evidence="2 6" id="KW-0238">DNA-binding</keyword>
<reference evidence="7" key="1">
    <citation type="submission" date="2016-10" db="EMBL/GenBank/DDBJ databases">
        <authorList>
            <person name="Varghese N."/>
            <person name="Submissions S."/>
        </authorList>
    </citation>
    <scope>NUCLEOTIDE SEQUENCE [LARGE SCALE GENOMIC DNA]</scope>
    <source>
        <strain evidence="7">DSM 44209</strain>
    </source>
</reference>
<dbReference type="AlphaFoldDB" id="A0A1I0D8K6"/>
<dbReference type="PROSITE" id="PS51077">
    <property type="entry name" value="HTH_ICLR"/>
    <property type="match status" value="1"/>
</dbReference>
<dbReference type="InterPro" id="IPR029016">
    <property type="entry name" value="GAF-like_dom_sf"/>
</dbReference>
<feature type="domain" description="IclR-ED" evidence="5">
    <location>
        <begin position="374"/>
        <end position="554"/>
    </location>
</feature>
<dbReference type="SMART" id="SM00346">
    <property type="entry name" value="HTH_ICLR"/>
    <property type="match status" value="1"/>
</dbReference>
<evidence type="ECO:0000313" key="6">
    <source>
        <dbReference type="EMBL" id="SET28218.1"/>
    </source>
</evidence>
<dbReference type="PROSITE" id="PS51078">
    <property type="entry name" value="ICLR_ED"/>
    <property type="match status" value="2"/>
</dbReference>
<dbReference type="SUPFAM" id="SSF46785">
    <property type="entry name" value="Winged helix' DNA-binding domain"/>
    <property type="match status" value="1"/>
</dbReference>
<dbReference type="Pfam" id="PF01614">
    <property type="entry name" value="IclR_C"/>
    <property type="match status" value="2"/>
</dbReference>
<feature type="domain" description="IclR-ED" evidence="5">
    <location>
        <begin position="117"/>
        <end position="296"/>
    </location>
</feature>
<dbReference type="InterPro" id="IPR036390">
    <property type="entry name" value="WH_DNA-bd_sf"/>
</dbReference>
<dbReference type="InterPro" id="IPR050707">
    <property type="entry name" value="HTH_MetabolicPath_Reg"/>
</dbReference>
<dbReference type="InterPro" id="IPR005471">
    <property type="entry name" value="Tscrpt_reg_IclR_N"/>
</dbReference>
<dbReference type="PANTHER" id="PTHR30136:SF35">
    <property type="entry name" value="HTH-TYPE TRANSCRIPTIONAL REGULATOR RV1719"/>
    <property type="match status" value="1"/>
</dbReference>
<feature type="domain" description="HTH iclR-type" evidence="4">
    <location>
        <begin position="53"/>
        <end position="116"/>
    </location>
</feature>
<evidence type="ECO:0000259" key="4">
    <source>
        <dbReference type="PROSITE" id="PS51077"/>
    </source>
</evidence>
<dbReference type="Gene3D" id="3.30.450.40">
    <property type="match status" value="2"/>
</dbReference>
<dbReference type="Pfam" id="PF09339">
    <property type="entry name" value="HTH_IclR"/>
    <property type="match status" value="1"/>
</dbReference>
<organism evidence="6 7">
    <name type="scientific">Geodermatophilus poikilotrophus</name>
    <dbReference type="NCBI Taxonomy" id="1333667"/>
    <lineage>
        <taxon>Bacteria</taxon>
        <taxon>Bacillati</taxon>
        <taxon>Actinomycetota</taxon>
        <taxon>Actinomycetes</taxon>
        <taxon>Geodermatophilales</taxon>
        <taxon>Geodermatophilaceae</taxon>
        <taxon>Geodermatophilus</taxon>
    </lineage>
</organism>